<feature type="compositionally biased region" description="Low complexity" evidence="1">
    <location>
        <begin position="186"/>
        <end position="228"/>
    </location>
</feature>
<gene>
    <name evidence="2" type="ORF">TSOC_013596</name>
</gene>
<dbReference type="EMBL" id="PGGS01001296">
    <property type="protein sequence ID" value="PNH00578.1"/>
    <property type="molecule type" value="Genomic_DNA"/>
</dbReference>
<comment type="caution">
    <text evidence="2">The sequence shown here is derived from an EMBL/GenBank/DDBJ whole genome shotgun (WGS) entry which is preliminary data.</text>
</comment>
<evidence type="ECO:0000256" key="1">
    <source>
        <dbReference type="SAM" id="MobiDB-lite"/>
    </source>
</evidence>
<evidence type="ECO:0000313" key="2">
    <source>
        <dbReference type="EMBL" id="PNH00578.1"/>
    </source>
</evidence>
<dbReference type="AlphaFoldDB" id="A0A2J7ZJX9"/>
<feature type="non-terminal residue" evidence="2">
    <location>
        <position position="1"/>
    </location>
</feature>
<name>A0A2J7ZJX9_9CHLO</name>
<proteinExistence type="predicted"/>
<keyword evidence="3" id="KW-1185">Reference proteome</keyword>
<sequence length="422" mass="44096">CGSLAELAAVAASLPGCVAFNTGAQLKSSVEAQVHWRWLGGGRTSWAGLYVRRDVAEARGLAPPLPGGGLHPRLRYFQRGKTRLLAARDCNVVWLNNTYLSIRDDPDAVVAAAAAATAAAAAAEGGAAGSAAAAGAAAEAGGGQHDDDGGEGGGAGEEGEEAMVDNDDYDPSDDEGEGEGDEGVGEEQLLLQGMQGRRAQLQQELQPQQRQQRAPPPQQQQQGLGAPPAAKVVRLDSVCWLQLDGTFYGVGPGRYRCAWWLRVAPDCNLDRLHFKVSVVAARLLDPRVEPAAVAAAFAPAPPPPPASAALAAAALADAERLRREAEAERGRRRQPPPPAVPPPPLPVVGLELAQAHASGAELMRRVGAGWYEQVAGEFVVPRGCVCDVAAALWNHGGSWKRGMMFREVVLERLGGEDGQGQG</sequence>
<dbReference type="OrthoDB" id="533833at2759"/>
<protein>
    <submittedName>
        <fullName evidence="2">Uncharacterized protein</fullName>
    </submittedName>
</protein>
<organism evidence="2 3">
    <name type="scientific">Tetrabaena socialis</name>
    <dbReference type="NCBI Taxonomy" id="47790"/>
    <lineage>
        <taxon>Eukaryota</taxon>
        <taxon>Viridiplantae</taxon>
        <taxon>Chlorophyta</taxon>
        <taxon>core chlorophytes</taxon>
        <taxon>Chlorophyceae</taxon>
        <taxon>CS clade</taxon>
        <taxon>Chlamydomonadales</taxon>
        <taxon>Tetrabaenaceae</taxon>
        <taxon>Tetrabaena</taxon>
    </lineage>
</organism>
<feature type="compositionally biased region" description="Acidic residues" evidence="1">
    <location>
        <begin position="157"/>
        <end position="185"/>
    </location>
</feature>
<evidence type="ECO:0000313" key="3">
    <source>
        <dbReference type="Proteomes" id="UP000236333"/>
    </source>
</evidence>
<dbReference type="Proteomes" id="UP000236333">
    <property type="component" value="Unassembled WGS sequence"/>
</dbReference>
<feature type="region of interest" description="Disordered" evidence="1">
    <location>
        <begin position="323"/>
        <end position="345"/>
    </location>
</feature>
<feature type="non-terminal residue" evidence="2">
    <location>
        <position position="422"/>
    </location>
</feature>
<feature type="compositionally biased region" description="Pro residues" evidence="1">
    <location>
        <begin position="335"/>
        <end position="345"/>
    </location>
</feature>
<reference evidence="2 3" key="1">
    <citation type="journal article" date="2017" name="Mol. Biol. Evol.">
        <title>The 4-celled Tetrabaena socialis nuclear genome reveals the essential components for genetic control of cell number at the origin of multicellularity in the volvocine lineage.</title>
        <authorList>
            <person name="Featherston J."/>
            <person name="Arakaki Y."/>
            <person name="Hanschen E.R."/>
            <person name="Ferris P.J."/>
            <person name="Michod R.E."/>
            <person name="Olson B.J.S.C."/>
            <person name="Nozaki H."/>
            <person name="Durand P.M."/>
        </authorList>
    </citation>
    <scope>NUCLEOTIDE SEQUENCE [LARGE SCALE GENOMIC DNA]</scope>
    <source>
        <strain evidence="2 3">NIES-571</strain>
    </source>
</reference>
<feature type="region of interest" description="Disordered" evidence="1">
    <location>
        <begin position="138"/>
        <end position="228"/>
    </location>
</feature>
<accession>A0A2J7ZJX9</accession>